<comment type="caution">
    <text evidence="5">The sequence shown here is derived from an EMBL/GenBank/DDBJ whole genome shotgun (WGS) entry which is preliminary data.</text>
</comment>
<dbReference type="RefSeq" id="WP_208815485.1">
    <property type="nucleotide sequence ID" value="NZ_WVUH01000201.1"/>
</dbReference>
<comment type="similarity">
    <text evidence="1">Belongs to the nitroreductase family.</text>
</comment>
<feature type="domain" description="Nitroreductase" evidence="4">
    <location>
        <begin position="9"/>
        <end position="66"/>
    </location>
</feature>
<evidence type="ECO:0000256" key="3">
    <source>
        <dbReference type="SAM" id="MobiDB-lite"/>
    </source>
</evidence>
<dbReference type="Proteomes" id="UP000823521">
    <property type="component" value="Unassembled WGS sequence"/>
</dbReference>
<feature type="region of interest" description="Disordered" evidence="3">
    <location>
        <begin position="151"/>
        <end position="174"/>
    </location>
</feature>
<dbReference type="PANTHER" id="PTHR43673:SF10">
    <property type="entry name" value="NADH DEHYDROGENASE_NAD(P)H NITROREDUCTASE XCC3605-RELATED"/>
    <property type="match status" value="1"/>
</dbReference>
<gene>
    <name evidence="5" type="ORF">GSF22_21145</name>
</gene>
<sequence length="174" mass="18901">MAELTPLLATRWSPRAFDPGADLTDDELTSMLEAARWAPSARNSQPWRFVVGRRDDERHKQILANLTGANQRWAGRASALLVGTYLPGSHSAYDLGQAVAHLSVQATSLGLHVHQMAGFDGDGLRASLALPAEVQPHVVVAVGRLADPATLPDDLRERETAPRQRHPLAELILP</sequence>
<dbReference type="InterPro" id="IPR029479">
    <property type="entry name" value="Nitroreductase"/>
</dbReference>
<dbReference type="Gene3D" id="3.40.109.10">
    <property type="entry name" value="NADH Oxidase"/>
    <property type="match status" value="1"/>
</dbReference>
<dbReference type="SUPFAM" id="SSF55469">
    <property type="entry name" value="FMN-dependent nitroreductase-like"/>
    <property type="match status" value="1"/>
</dbReference>
<evidence type="ECO:0000259" key="4">
    <source>
        <dbReference type="Pfam" id="PF00881"/>
    </source>
</evidence>
<keyword evidence="2" id="KW-0560">Oxidoreductase</keyword>
<evidence type="ECO:0000313" key="6">
    <source>
        <dbReference type="Proteomes" id="UP000823521"/>
    </source>
</evidence>
<name>A0ABS3VVJ8_MICEH</name>
<proteinExistence type="inferred from homology"/>
<dbReference type="InterPro" id="IPR000415">
    <property type="entry name" value="Nitroreductase-like"/>
</dbReference>
<dbReference type="EMBL" id="WVUH01000201">
    <property type="protein sequence ID" value="MBO4208496.1"/>
    <property type="molecule type" value="Genomic_DNA"/>
</dbReference>
<dbReference type="Pfam" id="PF00881">
    <property type="entry name" value="Nitroreductase"/>
    <property type="match status" value="1"/>
</dbReference>
<evidence type="ECO:0000256" key="1">
    <source>
        <dbReference type="ARBA" id="ARBA00007118"/>
    </source>
</evidence>
<dbReference type="CDD" id="cd02138">
    <property type="entry name" value="TdsD-like"/>
    <property type="match status" value="1"/>
</dbReference>
<evidence type="ECO:0000256" key="2">
    <source>
        <dbReference type="ARBA" id="ARBA00023002"/>
    </source>
</evidence>
<keyword evidence="6" id="KW-1185">Reference proteome</keyword>
<dbReference type="PANTHER" id="PTHR43673">
    <property type="entry name" value="NAD(P)H NITROREDUCTASE YDGI-RELATED"/>
    <property type="match status" value="1"/>
</dbReference>
<organism evidence="5 6">
    <name type="scientific">Micromonospora echinofusca</name>
    <dbReference type="NCBI Taxonomy" id="47858"/>
    <lineage>
        <taxon>Bacteria</taxon>
        <taxon>Bacillati</taxon>
        <taxon>Actinomycetota</taxon>
        <taxon>Actinomycetes</taxon>
        <taxon>Micromonosporales</taxon>
        <taxon>Micromonosporaceae</taxon>
        <taxon>Micromonospora</taxon>
    </lineage>
</organism>
<protein>
    <submittedName>
        <fullName evidence="5">Nitroreductase</fullName>
    </submittedName>
</protein>
<accession>A0ABS3VVJ8</accession>
<reference evidence="5 6" key="1">
    <citation type="submission" date="2019-12" db="EMBL/GenBank/DDBJ databases">
        <title>Whole genome sequencing of endophytic Actinobacterium Micromonospora sp. MPMI6T.</title>
        <authorList>
            <person name="Evv R."/>
            <person name="Podile A.R."/>
        </authorList>
    </citation>
    <scope>NUCLEOTIDE SEQUENCE [LARGE SCALE GENOMIC DNA]</scope>
    <source>
        <strain evidence="5 6">MPMI6</strain>
    </source>
</reference>
<feature type="compositionally biased region" description="Basic and acidic residues" evidence="3">
    <location>
        <begin position="153"/>
        <end position="162"/>
    </location>
</feature>
<evidence type="ECO:0000313" key="5">
    <source>
        <dbReference type="EMBL" id="MBO4208496.1"/>
    </source>
</evidence>